<reference evidence="3" key="1">
    <citation type="submission" date="2015-12" db="EMBL/GenBank/DDBJ databases">
        <title>De novo transcriptome assembly of four potential Pierce s Disease insect vectors from Arizona vineyards.</title>
        <authorList>
            <person name="Tassone E.E."/>
        </authorList>
    </citation>
    <scope>NUCLEOTIDE SEQUENCE</scope>
</reference>
<evidence type="ECO:0000256" key="1">
    <source>
        <dbReference type="SAM" id="MobiDB-lite"/>
    </source>
</evidence>
<accession>A0A1B6CPK5</accession>
<feature type="signal peptide" evidence="2">
    <location>
        <begin position="1"/>
        <end position="22"/>
    </location>
</feature>
<feature type="non-terminal residue" evidence="3">
    <location>
        <position position="244"/>
    </location>
</feature>
<name>A0A1B6CPK5_9HEMI</name>
<gene>
    <name evidence="3" type="ORF">g.7119</name>
</gene>
<dbReference type="AlphaFoldDB" id="A0A1B6CPK5"/>
<organism evidence="3">
    <name type="scientific">Clastoptera arizonana</name>
    <name type="common">Arizona spittle bug</name>
    <dbReference type="NCBI Taxonomy" id="38151"/>
    <lineage>
        <taxon>Eukaryota</taxon>
        <taxon>Metazoa</taxon>
        <taxon>Ecdysozoa</taxon>
        <taxon>Arthropoda</taxon>
        <taxon>Hexapoda</taxon>
        <taxon>Insecta</taxon>
        <taxon>Pterygota</taxon>
        <taxon>Neoptera</taxon>
        <taxon>Paraneoptera</taxon>
        <taxon>Hemiptera</taxon>
        <taxon>Auchenorrhyncha</taxon>
        <taxon>Cercopoidea</taxon>
        <taxon>Clastopteridae</taxon>
        <taxon>Clastoptera</taxon>
    </lineage>
</organism>
<evidence type="ECO:0000256" key="2">
    <source>
        <dbReference type="SAM" id="SignalP"/>
    </source>
</evidence>
<feature type="chain" id="PRO_5008580565" description="Protein TsetseEP domain-containing protein" evidence="2">
    <location>
        <begin position="23"/>
        <end position="244"/>
    </location>
</feature>
<protein>
    <recommendedName>
        <fullName evidence="4">Protein TsetseEP domain-containing protein</fullName>
    </recommendedName>
</protein>
<sequence length="244" mass="28424">MKYNMKVLLCFLLCFGFSPAQGTNDELYNIFKQVIDGKFAMTQMMLNISETALQNIQNKYQYNSVDNIKQNIESVYKQAVIMFNISGMDQECLENTRINMEYLTKNSIEDLVYCQNMSQSYEKLQDLDNELNFENELQILRDQTLNEAKRCIQQNMLNRWACMIHAGNKHNFDKILTKISSNTAKLNGIRLLMHLEYYNCEMEEEIQLKTKEDELKQQIMECAATSTTQNPATQPQPAQSTQNP</sequence>
<evidence type="ECO:0008006" key="4">
    <source>
        <dbReference type="Google" id="ProtNLM"/>
    </source>
</evidence>
<keyword evidence="2" id="KW-0732">Signal</keyword>
<proteinExistence type="predicted"/>
<feature type="compositionally biased region" description="Low complexity" evidence="1">
    <location>
        <begin position="223"/>
        <end position="244"/>
    </location>
</feature>
<dbReference type="EMBL" id="GEDC01021938">
    <property type="protein sequence ID" value="JAS15360.1"/>
    <property type="molecule type" value="Transcribed_RNA"/>
</dbReference>
<evidence type="ECO:0000313" key="3">
    <source>
        <dbReference type="EMBL" id="JAS15360.1"/>
    </source>
</evidence>
<feature type="region of interest" description="Disordered" evidence="1">
    <location>
        <begin position="222"/>
        <end position="244"/>
    </location>
</feature>